<accession>A0A538SEY7</accession>
<dbReference type="InterPro" id="IPR010920">
    <property type="entry name" value="LSM_dom_sf"/>
</dbReference>
<dbReference type="Pfam" id="PF00924">
    <property type="entry name" value="MS_channel_2nd"/>
    <property type="match status" value="1"/>
</dbReference>
<keyword evidence="6 7" id="KW-0472">Membrane</keyword>
<evidence type="ECO:0000256" key="4">
    <source>
        <dbReference type="ARBA" id="ARBA00022692"/>
    </source>
</evidence>
<evidence type="ECO:0000256" key="5">
    <source>
        <dbReference type="ARBA" id="ARBA00022989"/>
    </source>
</evidence>
<evidence type="ECO:0000256" key="2">
    <source>
        <dbReference type="ARBA" id="ARBA00008017"/>
    </source>
</evidence>
<gene>
    <name evidence="9" type="ORF">E6K71_03610</name>
</gene>
<proteinExistence type="inferred from homology"/>
<dbReference type="SUPFAM" id="SSF82861">
    <property type="entry name" value="Mechanosensitive channel protein MscS (YggB), transmembrane region"/>
    <property type="match status" value="1"/>
</dbReference>
<dbReference type="SUPFAM" id="SSF82689">
    <property type="entry name" value="Mechanosensitive channel protein MscS (YggB), C-terminal domain"/>
    <property type="match status" value="1"/>
</dbReference>
<dbReference type="EMBL" id="VBOR01000047">
    <property type="protein sequence ID" value="TMQ49935.1"/>
    <property type="molecule type" value="Genomic_DNA"/>
</dbReference>
<dbReference type="GO" id="GO:0005886">
    <property type="term" value="C:plasma membrane"/>
    <property type="evidence" value="ECO:0007669"/>
    <property type="project" value="UniProtKB-SubCell"/>
</dbReference>
<dbReference type="Proteomes" id="UP000316292">
    <property type="component" value="Unassembled WGS sequence"/>
</dbReference>
<protein>
    <submittedName>
        <fullName evidence="9">Mechanosensitive ion channel family protein</fullName>
    </submittedName>
</protein>
<dbReference type="InterPro" id="IPR023408">
    <property type="entry name" value="MscS_beta-dom_sf"/>
</dbReference>
<evidence type="ECO:0000256" key="6">
    <source>
        <dbReference type="ARBA" id="ARBA00023136"/>
    </source>
</evidence>
<comment type="subcellular location">
    <subcellularLocation>
        <location evidence="1">Cell membrane</location>
        <topology evidence="1">Multi-pass membrane protein</topology>
    </subcellularLocation>
</comment>
<evidence type="ECO:0000256" key="7">
    <source>
        <dbReference type="SAM" id="Phobius"/>
    </source>
</evidence>
<evidence type="ECO:0000313" key="10">
    <source>
        <dbReference type="Proteomes" id="UP000316292"/>
    </source>
</evidence>
<keyword evidence="3" id="KW-1003">Cell membrane</keyword>
<feature type="domain" description="Mechanosensitive ion channel MscS" evidence="8">
    <location>
        <begin position="111"/>
        <end position="176"/>
    </location>
</feature>
<dbReference type="InterPro" id="IPR006685">
    <property type="entry name" value="MscS_channel_2nd"/>
</dbReference>
<dbReference type="SUPFAM" id="SSF50182">
    <property type="entry name" value="Sm-like ribonucleoproteins"/>
    <property type="match status" value="1"/>
</dbReference>
<comment type="caution">
    <text evidence="9">The sequence shown here is derived from an EMBL/GenBank/DDBJ whole genome shotgun (WGS) entry which is preliminary data.</text>
</comment>
<evidence type="ECO:0000256" key="3">
    <source>
        <dbReference type="ARBA" id="ARBA00022475"/>
    </source>
</evidence>
<reference evidence="9 10" key="1">
    <citation type="journal article" date="2019" name="Nat. Microbiol.">
        <title>Mediterranean grassland soil C-N compound turnover is dependent on rainfall and depth, and is mediated by genomically divergent microorganisms.</title>
        <authorList>
            <person name="Diamond S."/>
            <person name="Andeer P.F."/>
            <person name="Li Z."/>
            <person name="Crits-Christoph A."/>
            <person name="Burstein D."/>
            <person name="Anantharaman K."/>
            <person name="Lane K.R."/>
            <person name="Thomas B.C."/>
            <person name="Pan C."/>
            <person name="Northen T.R."/>
            <person name="Banfield J.F."/>
        </authorList>
    </citation>
    <scope>NUCLEOTIDE SEQUENCE [LARGE SCALE GENOMIC DNA]</scope>
    <source>
        <strain evidence="9">WS_1</strain>
    </source>
</reference>
<dbReference type="InterPro" id="IPR011066">
    <property type="entry name" value="MscS_channel_C_sf"/>
</dbReference>
<dbReference type="InterPro" id="IPR011014">
    <property type="entry name" value="MscS_channel_TM-2"/>
</dbReference>
<evidence type="ECO:0000256" key="1">
    <source>
        <dbReference type="ARBA" id="ARBA00004651"/>
    </source>
</evidence>
<feature type="transmembrane region" description="Helical" evidence="7">
    <location>
        <begin position="12"/>
        <end position="31"/>
    </location>
</feature>
<keyword evidence="4 7" id="KW-0812">Transmembrane</keyword>
<dbReference type="PANTHER" id="PTHR30460">
    <property type="entry name" value="MODERATE CONDUCTANCE MECHANOSENSITIVE CHANNEL YBIO"/>
    <property type="match status" value="1"/>
</dbReference>
<keyword evidence="5 7" id="KW-1133">Transmembrane helix</keyword>
<dbReference type="PANTHER" id="PTHR30460:SF0">
    <property type="entry name" value="MODERATE CONDUCTANCE MECHANOSENSITIVE CHANNEL YBIO"/>
    <property type="match status" value="1"/>
</dbReference>
<dbReference type="Gene3D" id="3.30.70.100">
    <property type="match status" value="1"/>
</dbReference>
<evidence type="ECO:0000259" key="8">
    <source>
        <dbReference type="Pfam" id="PF00924"/>
    </source>
</evidence>
<dbReference type="InterPro" id="IPR045276">
    <property type="entry name" value="YbiO_bact"/>
</dbReference>
<dbReference type="Gene3D" id="2.30.30.60">
    <property type="match status" value="1"/>
</dbReference>
<comment type="similarity">
    <text evidence="2">Belongs to the MscS (TC 1.A.23) family.</text>
</comment>
<sequence>MNMNPAGTTATTLGTAAIRVGLIIISAFLMWRIARILVGRIESAIRAGTQGFAIEREKRAATLGKMLRRATWIVIAIVTSLMAMRELGFDVTPALAAAGGFGIAAGLGAQTLVRDWVGGVLIIMDNQFAVGDVVRAAGVAGKVEVISFHHTELRDGDGALHFIPNGEIKVVTNLSRSWSQPTVRIPIDIAEDPKRVLAVLRDTLRKFAEDPSVKAHLEGEPRLLGIEDVYAGYFTVLLQVKTNPGQRLEMMRELRIAALHRLREEGISVRPAPGATGPA</sequence>
<organism evidence="9 10">
    <name type="scientific">Eiseniibacteriota bacterium</name>
    <dbReference type="NCBI Taxonomy" id="2212470"/>
    <lineage>
        <taxon>Bacteria</taxon>
        <taxon>Candidatus Eiseniibacteriota</taxon>
    </lineage>
</organism>
<evidence type="ECO:0000313" key="9">
    <source>
        <dbReference type="EMBL" id="TMQ49935.1"/>
    </source>
</evidence>
<dbReference type="AlphaFoldDB" id="A0A538SEY7"/>
<dbReference type="Gene3D" id="1.10.287.1260">
    <property type="match status" value="1"/>
</dbReference>
<dbReference type="GO" id="GO:0008381">
    <property type="term" value="F:mechanosensitive monoatomic ion channel activity"/>
    <property type="evidence" value="ECO:0007669"/>
    <property type="project" value="InterPro"/>
</dbReference>
<name>A0A538SEY7_UNCEI</name>